<sequence length="327" mass="37730">MIYGIPLATIYCLIIFVLVKKRKVFHSQFYRLIIIFGINDLIQYADAQFFLRGPVSTFWYNHVFSKIEDGVTWYPVFFLFLRVSLELVALFGSILMAFSRATSILLPLHHERFWRTFSIPLIVTCYTCPCFLYGFVLFNKAVLLCGYKDDEIVACFVNYDHTFTYLGLSISKIVRILYILLPVVAGAFNALALALLFARKRPLTNNRQWRREIRFTIFSTVLFIDHLGCGIAVNFYTATMNLEDATLSSYMLGLLMPLIYDFTMLVTVASLLLPSRALRAEIVEIFRKTSATSREYTSSVTKVQHVNGIPFIRRMSSRMSSFLQERS</sequence>
<dbReference type="GO" id="GO:0016020">
    <property type="term" value="C:membrane"/>
    <property type="evidence" value="ECO:0007669"/>
    <property type="project" value="UniProtKB-SubCell"/>
</dbReference>
<evidence type="ECO:0000256" key="1">
    <source>
        <dbReference type="ARBA" id="ARBA00004141"/>
    </source>
</evidence>
<dbReference type="GO" id="GO:0007606">
    <property type="term" value="P:sensory perception of chemical stimulus"/>
    <property type="evidence" value="ECO:0007669"/>
    <property type="project" value="UniProtKB-UniRule"/>
</dbReference>
<dbReference type="EMBL" id="CAJFCV020000004">
    <property type="protein sequence ID" value="CAG9114500.1"/>
    <property type="molecule type" value="Genomic_DNA"/>
</dbReference>
<dbReference type="PANTHER" id="PTHR31552">
    <property type="entry name" value="SERPENTINE RECEPTOR CLASS GAMMA"/>
    <property type="match status" value="1"/>
</dbReference>
<protein>
    <recommendedName>
        <fullName evidence="6">Serpentine receptor class gamma</fullName>
    </recommendedName>
</protein>
<keyword evidence="5 6" id="KW-0472">Membrane</keyword>
<evidence type="ECO:0000256" key="5">
    <source>
        <dbReference type="ARBA" id="ARBA00023136"/>
    </source>
</evidence>
<dbReference type="Proteomes" id="UP000582659">
    <property type="component" value="Unassembled WGS sequence"/>
</dbReference>
<accession>A0A7I8WRF2</accession>
<feature type="transmembrane region" description="Helical" evidence="6">
    <location>
        <begin position="176"/>
        <end position="197"/>
    </location>
</feature>
<gene>
    <name evidence="7" type="ORF">BXYJ_LOCUS8524</name>
</gene>
<feature type="transmembrane region" description="Helical" evidence="6">
    <location>
        <begin position="250"/>
        <end position="273"/>
    </location>
</feature>
<evidence type="ECO:0000256" key="6">
    <source>
        <dbReference type="RuleBase" id="RU280813"/>
    </source>
</evidence>
<dbReference type="SMR" id="A0A7I8WRF2"/>
<keyword evidence="4 6" id="KW-1133">Transmembrane helix</keyword>
<feature type="transmembrane region" description="Helical" evidence="6">
    <location>
        <begin position="119"/>
        <end position="138"/>
    </location>
</feature>
<name>A0A7I8WRF2_BURXY</name>
<feature type="transmembrane region" description="Helical" evidence="6">
    <location>
        <begin position="71"/>
        <end position="98"/>
    </location>
</feature>
<dbReference type="EMBL" id="CAJFDI010000004">
    <property type="protein sequence ID" value="CAD5225398.1"/>
    <property type="molecule type" value="Genomic_DNA"/>
</dbReference>
<feature type="transmembrane region" description="Helical" evidence="6">
    <location>
        <begin position="217"/>
        <end position="238"/>
    </location>
</feature>
<evidence type="ECO:0000256" key="2">
    <source>
        <dbReference type="ARBA" id="ARBA00005692"/>
    </source>
</evidence>
<evidence type="ECO:0000313" key="7">
    <source>
        <dbReference type="EMBL" id="CAD5225398.1"/>
    </source>
</evidence>
<keyword evidence="8" id="KW-1185">Reference proteome</keyword>
<evidence type="ECO:0000313" key="8">
    <source>
        <dbReference type="Proteomes" id="UP000659654"/>
    </source>
</evidence>
<evidence type="ECO:0000256" key="3">
    <source>
        <dbReference type="ARBA" id="ARBA00022692"/>
    </source>
</evidence>
<dbReference type="InterPro" id="IPR000609">
    <property type="entry name" value="7TM_GPCR_serpentine_rcpt_Srg"/>
</dbReference>
<dbReference type="GO" id="GO:0004888">
    <property type="term" value="F:transmembrane signaling receptor activity"/>
    <property type="evidence" value="ECO:0007669"/>
    <property type="project" value="InterPro"/>
</dbReference>
<dbReference type="Pfam" id="PF02118">
    <property type="entry name" value="Srg"/>
    <property type="match status" value="1"/>
</dbReference>
<dbReference type="Proteomes" id="UP000659654">
    <property type="component" value="Unassembled WGS sequence"/>
</dbReference>
<proteinExistence type="inferred from homology"/>
<reference evidence="7" key="1">
    <citation type="submission" date="2020-09" db="EMBL/GenBank/DDBJ databases">
        <authorList>
            <person name="Kikuchi T."/>
        </authorList>
    </citation>
    <scope>NUCLEOTIDE SEQUENCE</scope>
    <source>
        <strain evidence="7">Ka4C1</strain>
    </source>
</reference>
<keyword evidence="3 6" id="KW-0812">Transmembrane</keyword>
<dbReference type="PANTHER" id="PTHR31552:SF8">
    <property type="entry name" value="SERPENTINE RECEPTOR CLASS GAMMA"/>
    <property type="match status" value="1"/>
</dbReference>
<dbReference type="AlphaFoldDB" id="A0A7I8WRF2"/>
<comment type="caution">
    <text evidence="7">The sequence shown here is derived from an EMBL/GenBank/DDBJ whole genome shotgun (WGS) entry which is preliminary data.</text>
</comment>
<dbReference type="OrthoDB" id="5808804at2759"/>
<evidence type="ECO:0000256" key="4">
    <source>
        <dbReference type="ARBA" id="ARBA00022989"/>
    </source>
</evidence>
<comment type="caution">
    <text evidence="6">Lacks conserved residue(s) required for the propagation of feature annotation.</text>
</comment>
<organism evidence="7 8">
    <name type="scientific">Bursaphelenchus xylophilus</name>
    <name type="common">Pinewood nematode worm</name>
    <name type="synonym">Aphelenchoides xylophilus</name>
    <dbReference type="NCBI Taxonomy" id="6326"/>
    <lineage>
        <taxon>Eukaryota</taxon>
        <taxon>Metazoa</taxon>
        <taxon>Ecdysozoa</taxon>
        <taxon>Nematoda</taxon>
        <taxon>Chromadorea</taxon>
        <taxon>Rhabditida</taxon>
        <taxon>Tylenchina</taxon>
        <taxon>Tylenchomorpha</taxon>
        <taxon>Aphelenchoidea</taxon>
        <taxon>Aphelenchoididae</taxon>
        <taxon>Bursaphelenchus</taxon>
    </lineage>
</organism>
<comment type="subcellular location">
    <subcellularLocation>
        <location evidence="1">Membrane</location>
        <topology evidence="1">Multi-pass membrane protein</topology>
    </subcellularLocation>
</comment>
<comment type="similarity">
    <text evidence="2 6">Belongs to the nematode receptor-like protein srg family.</text>
</comment>